<keyword evidence="3 9" id="KW-0813">Transport</keyword>
<sequence length="182" mass="19250">MPQVFTSYAEAFLTISPFYFAYFGVAMCLILSGLGAGWGIFTTGSSLVGASVKSPRIRSKNLISIIFCEATAIYGVIATFLLAARVRSLPDVEIPPEPTGWIAESIQASWIILTSGLTIGLSNLFSGVSVGITGSSAALCDAQKAELFPKMLVVEIFASALSLFGMIVGFYQLSLAHFPSTS</sequence>
<dbReference type="Gene3D" id="1.20.120.610">
    <property type="entry name" value="lithium bound rotor ring of v- atpase"/>
    <property type="match status" value="1"/>
</dbReference>
<dbReference type="RefSeq" id="XP_067069210.1">
    <property type="nucleotide sequence ID" value="XM_067211189.1"/>
</dbReference>
<dbReference type="AlphaFoldDB" id="A0A1J4MWF1"/>
<feature type="domain" description="V-ATPase proteolipid subunit C-like" evidence="10">
    <location>
        <begin position="114"/>
        <end position="171"/>
    </location>
</feature>
<dbReference type="GO" id="GO:0046961">
    <property type="term" value="F:proton-transporting ATPase activity, rotational mechanism"/>
    <property type="evidence" value="ECO:0007669"/>
    <property type="project" value="InterPro"/>
</dbReference>
<evidence type="ECO:0000256" key="4">
    <source>
        <dbReference type="ARBA" id="ARBA00022692"/>
    </source>
</evidence>
<dbReference type="CDD" id="cd18177">
    <property type="entry name" value="ATP-synt_Vo_c_ATP6F_rpt1"/>
    <property type="match status" value="1"/>
</dbReference>
<keyword evidence="7 9" id="KW-0406">Ion transport</keyword>
<dbReference type="InterPro" id="IPR000245">
    <property type="entry name" value="ATPase_proteolipid_csu"/>
</dbReference>
<dbReference type="OrthoDB" id="10264021at2759"/>
<evidence type="ECO:0000256" key="7">
    <source>
        <dbReference type="ARBA" id="ARBA00023065"/>
    </source>
</evidence>
<dbReference type="PRINTS" id="PR00122">
    <property type="entry name" value="VACATPASE"/>
</dbReference>
<evidence type="ECO:0000256" key="5">
    <source>
        <dbReference type="ARBA" id="ARBA00022781"/>
    </source>
</evidence>
<comment type="subcellular location">
    <subcellularLocation>
        <location evidence="1">Membrane</location>
        <topology evidence="1">Multi-pass membrane protein</topology>
    </subcellularLocation>
</comment>
<keyword evidence="4 9" id="KW-0812">Transmembrane</keyword>
<evidence type="ECO:0000256" key="3">
    <source>
        <dbReference type="ARBA" id="ARBA00022448"/>
    </source>
</evidence>
<dbReference type="InterPro" id="IPR035921">
    <property type="entry name" value="F/V-ATP_Csub_sf"/>
</dbReference>
<feature type="domain" description="V-ATPase proteolipid subunit C-like" evidence="10">
    <location>
        <begin position="23"/>
        <end position="82"/>
    </location>
</feature>
<evidence type="ECO:0000313" key="12">
    <source>
        <dbReference type="Proteomes" id="UP000186804"/>
    </source>
</evidence>
<feature type="transmembrane region" description="Helical" evidence="9">
    <location>
        <begin position="152"/>
        <end position="173"/>
    </location>
</feature>
<dbReference type="CDD" id="cd18178">
    <property type="entry name" value="ATP-synt_Vo_c_ATP6F_rpt2"/>
    <property type="match status" value="1"/>
</dbReference>
<dbReference type="FunFam" id="1.20.120.610:FF:000002">
    <property type="entry name" value="V-type proton ATPase proteolipid subunit"/>
    <property type="match status" value="1"/>
</dbReference>
<evidence type="ECO:0000256" key="2">
    <source>
        <dbReference type="ARBA" id="ARBA00007296"/>
    </source>
</evidence>
<protein>
    <submittedName>
        <fullName evidence="11">Vacuolar ATP synthase proteolipid subunit protein</fullName>
    </submittedName>
</protein>
<accession>A0A1J4MWF1</accession>
<evidence type="ECO:0000259" key="10">
    <source>
        <dbReference type="Pfam" id="PF00137"/>
    </source>
</evidence>
<comment type="similarity">
    <text evidence="2 9">Belongs to the V-ATPase proteolipid subunit family.</text>
</comment>
<reference evidence="11 12" key="1">
    <citation type="submission" date="2016-10" db="EMBL/GenBank/DDBJ databases">
        <title>Reductive evolution of mitochondrial metabolism and differential evolution of invasion-related proteins in Cryptosporidium.</title>
        <authorList>
            <person name="Liu S."/>
            <person name="Roellig D.M."/>
            <person name="Guo Y."/>
            <person name="Li N."/>
            <person name="Frace M.A."/>
            <person name="Tang K."/>
            <person name="Zhang L."/>
            <person name="Feng Y."/>
            <person name="Xiao L."/>
        </authorList>
    </citation>
    <scope>NUCLEOTIDE SEQUENCE [LARGE SCALE GENOMIC DNA]</scope>
    <source>
        <strain evidence="11">30847</strain>
    </source>
</reference>
<dbReference type="VEuPathDB" id="CryptoDB:cand_009490"/>
<dbReference type="PANTHER" id="PTHR10263">
    <property type="entry name" value="V-TYPE PROTON ATPASE PROTEOLIPID SUBUNIT"/>
    <property type="match status" value="1"/>
</dbReference>
<feature type="transmembrane region" description="Helical" evidence="9">
    <location>
        <begin position="62"/>
        <end position="86"/>
    </location>
</feature>
<dbReference type="InterPro" id="IPR002379">
    <property type="entry name" value="ATPase_proteolipid_c-like_dom"/>
</dbReference>
<evidence type="ECO:0000256" key="8">
    <source>
        <dbReference type="ARBA" id="ARBA00023136"/>
    </source>
</evidence>
<comment type="caution">
    <text evidence="11">The sequence shown here is derived from an EMBL/GenBank/DDBJ whole genome shotgun (WGS) entry which is preliminary data.</text>
</comment>
<dbReference type="GO" id="GO:0033179">
    <property type="term" value="C:proton-transporting V-type ATPase, V0 domain"/>
    <property type="evidence" value="ECO:0007669"/>
    <property type="project" value="InterPro"/>
</dbReference>
<dbReference type="GeneID" id="92365134"/>
<keyword evidence="6 9" id="KW-1133">Transmembrane helix</keyword>
<evidence type="ECO:0000256" key="1">
    <source>
        <dbReference type="ARBA" id="ARBA00004141"/>
    </source>
</evidence>
<keyword evidence="8 9" id="KW-0472">Membrane</keyword>
<proteinExistence type="inferred from homology"/>
<name>A0A1J4MWF1_9CRYT</name>
<keyword evidence="5" id="KW-0375">Hydrogen ion transport</keyword>
<evidence type="ECO:0000256" key="6">
    <source>
        <dbReference type="ARBA" id="ARBA00022989"/>
    </source>
</evidence>
<evidence type="ECO:0000256" key="9">
    <source>
        <dbReference type="RuleBase" id="RU363060"/>
    </source>
</evidence>
<evidence type="ECO:0000313" key="11">
    <source>
        <dbReference type="EMBL" id="OII77364.1"/>
    </source>
</evidence>
<feature type="transmembrane region" description="Helical" evidence="9">
    <location>
        <begin position="106"/>
        <end position="132"/>
    </location>
</feature>
<dbReference type="Proteomes" id="UP000186804">
    <property type="component" value="Unassembled WGS sequence"/>
</dbReference>
<dbReference type="SUPFAM" id="SSF81333">
    <property type="entry name" value="F1F0 ATP synthase subunit C"/>
    <property type="match status" value="2"/>
</dbReference>
<keyword evidence="12" id="KW-1185">Reference proteome</keyword>
<organism evidence="11 12">
    <name type="scientific">Cryptosporidium andersoni</name>
    <dbReference type="NCBI Taxonomy" id="117008"/>
    <lineage>
        <taxon>Eukaryota</taxon>
        <taxon>Sar</taxon>
        <taxon>Alveolata</taxon>
        <taxon>Apicomplexa</taxon>
        <taxon>Conoidasida</taxon>
        <taxon>Coccidia</taxon>
        <taxon>Eucoccidiorida</taxon>
        <taxon>Eimeriorina</taxon>
        <taxon>Cryptosporidiidae</taxon>
        <taxon>Cryptosporidium</taxon>
    </lineage>
</organism>
<dbReference type="Pfam" id="PF00137">
    <property type="entry name" value="ATP-synt_C"/>
    <property type="match status" value="2"/>
</dbReference>
<gene>
    <name evidence="11" type="ORF">cand_009490</name>
</gene>
<dbReference type="EMBL" id="LRBS01000038">
    <property type="protein sequence ID" value="OII77364.1"/>
    <property type="molecule type" value="Genomic_DNA"/>
</dbReference>
<feature type="transmembrane region" description="Helical" evidence="9">
    <location>
        <begin position="20"/>
        <end position="41"/>
    </location>
</feature>